<organism evidence="3 4">
    <name type="scientific">Novosphingobium endophyticum</name>
    <dbReference type="NCBI Taxonomy" id="1955250"/>
    <lineage>
        <taxon>Bacteria</taxon>
        <taxon>Pseudomonadati</taxon>
        <taxon>Pseudomonadota</taxon>
        <taxon>Alphaproteobacteria</taxon>
        <taxon>Sphingomonadales</taxon>
        <taxon>Sphingomonadaceae</taxon>
        <taxon>Novosphingobium</taxon>
    </lineage>
</organism>
<dbReference type="SUPFAM" id="SSF51735">
    <property type="entry name" value="NAD(P)-binding Rossmann-fold domains"/>
    <property type="match status" value="1"/>
</dbReference>
<evidence type="ECO:0000256" key="1">
    <source>
        <dbReference type="ARBA" id="ARBA00006484"/>
    </source>
</evidence>
<dbReference type="CDD" id="cd05233">
    <property type="entry name" value="SDR_c"/>
    <property type="match status" value="1"/>
</dbReference>
<dbReference type="GO" id="GO:0016491">
    <property type="term" value="F:oxidoreductase activity"/>
    <property type="evidence" value="ECO:0007669"/>
    <property type="project" value="UniProtKB-KW"/>
</dbReference>
<dbReference type="Pfam" id="PF13561">
    <property type="entry name" value="adh_short_C2"/>
    <property type="match status" value="1"/>
</dbReference>
<keyword evidence="4" id="KW-1185">Reference proteome</keyword>
<dbReference type="PRINTS" id="PR00080">
    <property type="entry name" value="SDRFAMILY"/>
</dbReference>
<dbReference type="Gene3D" id="3.40.50.720">
    <property type="entry name" value="NAD(P)-binding Rossmann-like Domain"/>
    <property type="match status" value="1"/>
</dbReference>
<dbReference type="PANTHER" id="PTHR24321">
    <property type="entry name" value="DEHYDROGENASES, SHORT CHAIN"/>
    <property type="match status" value="1"/>
</dbReference>
<proteinExistence type="inferred from homology"/>
<dbReference type="EMBL" id="BMHK01000010">
    <property type="protein sequence ID" value="GGC00807.1"/>
    <property type="molecule type" value="Genomic_DNA"/>
</dbReference>
<name>A0A916TSG6_9SPHN</name>
<reference evidence="3" key="1">
    <citation type="journal article" date="2014" name="Int. J. Syst. Evol. Microbiol.">
        <title>Complete genome sequence of Corynebacterium casei LMG S-19264T (=DSM 44701T), isolated from a smear-ripened cheese.</title>
        <authorList>
            <consortium name="US DOE Joint Genome Institute (JGI-PGF)"/>
            <person name="Walter F."/>
            <person name="Albersmeier A."/>
            <person name="Kalinowski J."/>
            <person name="Ruckert C."/>
        </authorList>
    </citation>
    <scope>NUCLEOTIDE SEQUENCE</scope>
    <source>
        <strain evidence="3">CGMCC 1.15095</strain>
    </source>
</reference>
<keyword evidence="2" id="KW-0560">Oxidoreductase</keyword>
<accession>A0A916TSG6</accession>
<dbReference type="InterPro" id="IPR002347">
    <property type="entry name" value="SDR_fam"/>
</dbReference>
<reference evidence="3" key="2">
    <citation type="submission" date="2020-09" db="EMBL/GenBank/DDBJ databases">
        <authorList>
            <person name="Sun Q."/>
            <person name="Zhou Y."/>
        </authorList>
    </citation>
    <scope>NUCLEOTIDE SEQUENCE</scope>
    <source>
        <strain evidence="3">CGMCC 1.15095</strain>
    </source>
</reference>
<evidence type="ECO:0000256" key="2">
    <source>
        <dbReference type="ARBA" id="ARBA00023002"/>
    </source>
</evidence>
<dbReference type="FunFam" id="3.40.50.720:FF:000084">
    <property type="entry name" value="Short-chain dehydrogenase reductase"/>
    <property type="match status" value="1"/>
</dbReference>
<dbReference type="InterPro" id="IPR020904">
    <property type="entry name" value="Sc_DH/Rdtase_CS"/>
</dbReference>
<dbReference type="PANTHER" id="PTHR24321:SF15">
    <property type="entry name" value="OXIDOREDUCTASE UCPA"/>
    <property type="match status" value="1"/>
</dbReference>
<dbReference type="PRINTS" id="PR00081">
    <property type="entry name" value="GDHRDH"/>
</dbReference>
<dbReference type="AlphaFoldDB" id="A0A916TSG6"/>
<dbReference type="Proteomes" id="UP000608154">
    <property type="component" value="Unassembled WGS sequence"/>
</dbReference>
<evidence type="ECO:0000313" key="4">
    <source>
        <dbReference type="Proteomes" id="UP000608154"/>
    </source>
</evidence>
<gene>
    <name evidence="3" type="ORF">GCM10011494_19220</name>
</gene>
<sequence>MLFGSEGAKLCVVDRDRARANHTVDAITQAGGMAISVEADISSASGCETAVADTIQAFGRVDVLVNNAAIRERASSNDTLDQVGWEQAIAVNLTGAWLMSRAAIAAMATSDGGVIVNIASVAALRAHGSNFAYSSSKAALLALTRDLAVAQGRAGIRVNAVCPGHMFTPIVADMDAAARARRAAISPIRGPGDAWDIASACLFLASDEARFISGTTLTVDGGVSSLAPLRAVDLIMEDEQ</sequence>
<protein>
    <submittedName>
        <fullName evidence="3">Dehydrogenase</fullName>
    </submittedName>
</protein>
<comment type="similarity">
    <text evidence="1">Belongs to the short-chain dehydrogenases/reductases (SDR) family.</text>
</comment>
<dbReference type="PROSITE" id="PS00061">
    <property type="entry name" value="ADH_SHORT"/>
    <property type="match status" value="1"/>
</dbReference>
<evidence type="ECO:0000313" key="3">
    <source>
        <dbReference type="EMBL" id="GGC00807.1"/>
    </source>
</evidence>
<comment type="caution">
    <text evidence="3">The sequence shown here is derived from an EMBL/GenBank/DDBJ whole genome shotgun (WGS) entry which is preliminary data.</text>
</comment>
<dbReference type="InterPro" id="IPR036291">
    <property type="entry name" value="NAD(P)-bd_dom_sf"/>
</dbReference>